<dbReference type="PROSITE" id="PS00623">
    <property type="entry name" value="GMC_OXRED_1"/>
    <property type="match status" value="1"/>
</dbReference>
<dbReference type="Gene3D" id="3.30.560.10">
    <property type="entry name" value="Glucose Oxidase, domain 3"/>
    <property type="match status" value="1"/>
</dbReference>
<dbReference type="SUPFAM" id="SSF51905">
    <property type="entry name" value="FAD/NAD(P)-binding domain"/>
    <property type="match status" value="1"/>
</dbReference>
<proteinExistence type="inferred from homology"/>
<dbReference type="Pfam" id="PF05199">
    <property type="entry name" value="GMC_oxred_C"/>
    <property type="match status" value="1"/>
</dbReference>
<sequence>MLEADYVIIGAGSAGCVLANRLSEDPNVSVVLLEAGGKSDTLLVNMPVGSVKLMGNPDYDWMYLTEPDPSINGRQVLWISGKMLGGGSAINGTIYIRGSKTDYDGWAANGCTGWSWDEVLPYFKKAENYGGPDTGSDSMGHDGPLSVEPIRTPHEMTEAFVQACAETGLTRIEDYCAGDVDGVFHNYFSQKSGRRSSTYEAYLKPIKGRRNLTVLTGVLADKVLFDGDKRATGVRYRDGNVVREVTAKREVLVSAGAIHSPALLLRSGIGPADELRELGIDVVADAPEVGKNLQEHASVPQSRFVDVETLNTAATSMKLPLHFLQYLFMGTGPLTSPPVQAIANTRSDPGMNHPNIKLSFGPVAVDSHTRQPHKRAGVTIFVNCSPPKSRGEIRLRSADPAVKPVVDHRLLGSPEDMATMIAAMKQCETVFEAPALAKHVTGRHLPEQPPKSDAEWEDYIRARAGIGFHPVSSCRMGGDARSVVDPALKVRGVSGLRVIDASIMPDMPAANTNAPTIMIGEKGADLIKNERR</sequence>
<keyword evidence="3 5" id="KW-0285">Flavoprotein</keyword>
<dbReference type="PROSITE" id="PS00624">
    <property type="entry name" value="GMC_OXRED_2"/>
    <property type="match status" value="1"/>
</dbReference>
<reference evidence="8 9" key="1">
    <citation type="submission" date="2019-01" db="EMBL/GenBank/DDBJ databases">
        <authorList>
            <person name="Chen W.-M."/>
        </authorList>
    </citation>
    <scope>NUCLEOTIDE SEQUENCE [LARGE SCALE GENOMIC DNA]</scope>
    <source>
        <strain evidence="8 9">CCP-7</strain>
    </source>
</reference>
<gene>
    <name evidence="8" type="ORF">EOD43_21150</name>
</gene>
<dbReference type="Proteomes" id="UP000282971">
    <property type="component" value="Unassembled WGS sequence"/>
</dbReference>
<protein>
    <submittedName>
        <fullName evidence="8">Glucose-methanol-choline oxidoreductase</fullName>
    </submittedName>
</protein>
<dbReference type="SUPFAM" id="SSF54373">
    <property type="entry name" value="FAD-linked reductases, C-terminal domain"/>
    <property type="match status" value="1"/>
</dbReference>
<feature type="domain" description="Glucose-methanol-choline oxidoreductase N-terminal" evidence="7">
    <location>
        <begin position="256"/>
        <end position="270"/>
    </location>
</feature>
<dbReference type="Pfam" id="PF00732">
    <property type="entry name" value="GMC_oxred_N"/>
    <property type="match status" value="1"/>
</dbReference>
<dbReference type="AlphaFoldDB" id="A0A437LWX0"/>
<comment type="cofactor">
    <cofactor evidence="1">
        <name>FAD</name>
        <dbReference type="ChEBI" id="CHEBI:57692"/>
    </cofactor>
</comment>
<dbReference type="PANTHER" id="PTHR11552:SF147">
    <property type="entry name" value="CHOLINE DEHYDROGENASE, MITOCHONDRIAL"/>
    <property type="match status" value="1"/>
</dbReference>
<dbReference type="InterPro" id="IPR000172">
    <property type="entry name" value="GMC_OxRdtase_N"/>
</dbReference>
<dbReference type="OrthoDB" id="9785276at2"/>
<evidence type="ECO:0000313" key="8">
    <source>
        <dbReference type="EMBL" id="RVT89882.1"/>
    </source>
</evidence>
<keyword evidence="4 5" id="KW-0274">FAD</keyword>
<evidence type="ECO:0000256" key="4">
    <source>
        <dbReference type="ARBA" id="ARBA00022827"/>
    </source>
</evidence>
<dbReference type="GO" id="GO:0050660">
    <property type="term" value="F:flavin adenine dinucleotide binding"/>
    <property type="evidence" value="ECO:0007669"/>
    <property type="project" value="InterPro"/>
</dbReference>
<dbReference type="GO" id="GO:0016614">
    <property type="term" value="F:oxidoreductase activity, acting on CH-OH group of donors"/>
    <property type="evidence" value="ECO:0007669"/>
    <property type="project" value="InterPro"/>
</dbReference>
<evidence type="ECO:0000256" key="5">
    <source>
        <dbReference type="RuleBase" id="RU003968"/>
    </source>
</evidence>
<evidence type="ECO:0000259" key="6">
    <source>
        <dbReference type="PROSITE" id="PS00623"/>
    </source>
</evidence>
<dbReference type="Gene3D" id="3.50.50.60">
    <property type="entry name" value="FAD/NAD(P)-binding domain"/>
    <property type="match status" value="1"/>
</dbReference>
<comment type="similarity">
    <text evidence="2 5">Belongs to the GMC oxidoreductase family.</text>
</comment>
<dbReference type="RefSeq" id="WP_127746156.1">
    <property type="nucleotide sequence ID" value="NZ_SACN01000004.1"/>
</dbReference>
<dbReference type="InterPro" id="IPR012132">
    <property type="entry name" value="GMC_OxRdtase"/>
</dbReference>
<dbReference type="PIRSF" id="PIRSF000137">
    <property type="entry name" value="Alcohol_oxidase"/>
    <property type="match status" value="1"/>
</dbReference>
<evidence type="ECO:0000259" key="7">
    <source>
        <dbReference type="PROSITE" id="PS00624"/>
    </source>
</evidence>
<dbReference type="InterPro" id="IPR036188">
    <property type="entry name" value="FAD/NAD-bd_sf"/>
</dbReference>
<organism evidence="8 9">
    <name type="scientific">Sphingomonas crocodyli</name>
    <dbReference type="NCBI Taxonomy" id="1979270"/>
    <lineage>
        <taxon>Bacteria</taxon>
        <taxon>Pseudomonadati</taxon>
        <taxon>Pseudomonadota</taxon>
        <taxon>Alphaproteobacteria</taxon>
        <taxon>Sphingomonadales</taxon>
        <taxon>Sphingomonadaceae</taxon>
        <taxon>Sphingomonas</taxon>
    </lineage>
</organism>
<accession>A0A437LWX0</accession>
<evidence type="ECO:0000256" key="1">
    <source>
        <dbReference type="ARBA" id="ARBA00001974"/>
    </source>
</evidence>
<keyword evidence="9" id="KW-1185">Reference proteome</keyword>
<dbReference type="InterPro" id="IPR007867">
    <property type="entry name" value="GMC_OxRtase_C"/>
</dbReference>
<name>A0A437LWX0_9SPHN</name>
<evidence type="ECO:0000313" key="9">
    <source>
        <dbReference type="Proteomes" id="UP000282971"/>
    </source>
</evidence>
<dbReference type="PANTHER" id="PTHR11552">
    <property type="entry name" value="GLUCOSE-METHANOL-CHOLINE GMC OXIDOREDUCTASE"/>
    <property type="match status" value="1"/>
</dbReference>
<feature type="domain" description="Glucose-methanol-choline oxidoreductase N-terminal" evidence="6">
    <location>
        <begin position="81"/>
        <end position="104"/>
    </location>
</feature>
<comment type="caution">
    <text evidence="8">The sequence shown here is derived from an EMBL/GenBank/DDBJ whole genome shotgun (WGS) entry which is preliminary data.</text>
</comment>
<dbReference type="EMBL" id="SACN01000004">
    <property type="protein sequence ID" value="RVT89882.1"/>
    <property type="molecule type" value="Genomic_DNA"/>
</dbReference>
<evidence type="ECO:0000256" key="3">
    <source>
        <dbReference type="ARBA" id="ARBA00022630"/>
    </source>
</evidence>
<evidence type="ECO:0000256" key="2">
    <source>
        <dbReference type="ARBA" id="ARBA00010790"/>
    </source>
</evidence>